<evidence type="ECO:0000256" key="2">
    <source>
        <dbReference type="ARBA" id="ARBA00022741"/>
    </source>
</evidence>
<evidence type="ECO:0000313" key="8">
    <source>
        <dbReference type="Proteomes" id="UP000190857"/>
    </source>
</evidence>
<dbReference type="SMART" id="SM00382">
    <property type="entry name" value="AAA"/>
    <property type="match status" value="2"/>
</dbReference>
<keyword evidence="3 7" id="KW-0067">ATP-binding</keyword>
<dbReference type="InterPro" id="IPR017871">
    <property type="entry name" value="ABC_transporter-like_CS"/>
</dbReference>
<dbReference type="PANTHER" id="PTHR19211">
    <property type="entry name" value="ATP-BINDING TRANSPORT PROTEIN-RELATED"/>
    <property type="match status" value="1"/>
</dbReference>
<reference evidence="7 8" key="1">
    <citation type="submission" date="2017-02" db="EMBL/GenBank/DDBJ databases">
        <authorList>
            <person name="Peterson S.W."/>
        </authorList>
    </citation>
    <scope>NUCLEOTIDE SEQUENCE [LARGE SCALE GENOMIC DNA]</scope>
    <source>
        <strain evidence="7 8">VKM Ac-2059</strain>
    </source>
</reference>
<dbReference type="InterPro" id="IPR003593">
    <property type="entry name" value="AAA+_ATPase"/>
</dbReference>
<dbReference type="GO" id="GO:0016887">
    <property type="term" value="F:ATP hydrolysis activity"/>
    <property type="evidence" value="ECO:0007669"/>
    <property type="project" value="InterPro"/>
</dbReference>
<dbReference type="InterPro" id="IPR027417">
    <property type="entry name" value="P-loop_NTPase"/>
</dbReference>
<dbReference type="CDD" id="cd03221">
    <property type="entry name" value="ABCF_EF-3"/>
    <property type="match status" value="1"/>
</dbReference>
<feature type="domain" description="ABC transporter" evidence="6">
    <location>
        <begin position="35"/>
        <end position="296"/>
    </location>
</feature>
<feature type="coiled-coil region" evidence="4">
    <location>
        <begin position="277"/>
        <end position="354"/>
    </location>
</feature>
<evidence type="ECO:0000256" key="5">
    <source>
        <dbReference type="SAM" id="MobiDB-lite"/>
    </source>
</evidence>
<dbReference type="STRING" id="123320.SAMN06309945_2179"/>
<dbReference type="GO" id="GO:0005524">
    <property type="term" value="F:ATP binding"/>
    <property type="evidence" value="ECO:0007669"/>
    <property type="project" value="UniProtKB-KW"/>
</dbReference>
<evidence type="ECO:0000256" key="4">
    <source>
        <dbReference type="SAM" id="Coils"/>
    </source>
</evidence>
<keyword evidence="1" id="KW-0677">Repeat</keyword>
<dbReference type="PANTHER" id="PTHR19211:SF14">
    <property type="entry name" value="ATP-BINDING CASSETTE SUB-FAMILY F MEMBER 1"/>
    <property type="match status" value="1"/>
</dbReference>
<dbReference type="EMBL" id="FUZP01000002">
    <property type="protein sequence ID" value="SKC62386.1"/>
    <property type="molecule type" value="Genomic_DNA"/>
</dbReference>
<dbReference type="Proteomes" id="UP000190857">
    <property type="component" value="Unassembled WGS sequence"/>
</dbReference>
<dbReference type="InterPro" id="IPR003439">
    <property type="entry name" value="ABC_transporter-like_ATP-bd"/>
</dbReference>
<evidence type="ECO:0000256" key="3">
    <source>
        <dbReference type="ARBA" id="ARBA00022840"/>
    </source>
</evidence>
<evidence type="ECO:0000259" key="6">
    <source>
        <dbReference type="PROSITE" id="PS50893"/>
    </source>
</evidence>
<evidence type="ECO:0000313" key="7">
    <source>
        <dbReference type="EMBL" id="SKC62386.1"/>
    </source>
</evidence>
<keyword evidence="2" id="KW-0547">Nucleotide-binding</keyword>
<keyword evidence="4" id="KW-0175">Coiled coil</keyword>
<keyword evidence="8" id="KW-1185">Reference proteome</keyword>
<feature type="coiled-coil region" evidence="4">
    <location>
        <begin position="116"/>
        <end position="143"/>
    </location>
</feature>
<dbReference type="FunFam" id="3.40.50.300:FF:000011">
    <property type="entry name" value="Putative ABC transporter ATP-binding component"/>
    <property type="match status" value="1"/>
</dbReference>
<protein>
    <submittedName>
        <fullName evidence="7">Macrolide transport system ATP-binding/permease protein</fullName>
    </submittedName>
</protein>
<dbReference type="Gene3D" id="3.40.50.300">
    <property type="entry name" value="P-loop containing nucleotide triphosphate hydrolases"/>
    <property type="match status" value="2"/>
</dbReference>
<proteinExistence type="predicted"/>
<dbReference type="SUPFAM" id="SSF52540">
    <property type="entry name" value="P-loop containing nucleoside triphosphate hydrolases"/>
    <property type="match status" value="2"/>
</dbReference>
<accession>A0A1T5KF93</accession>
<dbReference type="InterPro" id="IPR050611">
    <property type="entry name" value="ABCF"/>
</dbReference>
<dbReference type="AlphaFoldDB" id="A0A1T5KF93"/>
<evidence type="ECO:0000256" key="1">
    <source>
        <dbReference type="ARBA" id="ARBA00022737"/>
    </source>
</evidence>
<dbReference type="PROSITE" id="PS50893">
    <property type="entry name" value="ABC_TRANSPORTER_2"/>
    <property type="match status" value="1"/>
</dbReference>
<dbReference type="OrthoDB" id="3239744at2"/>
<dbReference type="PROSITE" id="PS00211">
    <property type="entry name" value="ABC_TRANSPORTER_1"/>
    <property type="match status" value="1"/>
</dbReference>
<organism evidence="7 8">
    <name type="scientific">Okibacterium fritillariae</name>
    <dbReference type="NCBI Taxonomy" id="123320"/>
    <lineage>
        <taxon>Bacteria</taxon>
        <taxon>Bacillati</taxon>
        <taxon>Actinomycetota</taxon>
        <taxon>Actinomycetes</taxon>
        <taxon>Micrococcales</taxon>
        <taxon>Microbacteriaceae</taxon>
        <taxon>Okibacterium</taxon>
    </lineage>
</organism>
<name>A0A1T5KF93_9MICO</name>
<gene>
    <name evidence="7" type="ORF">SAMN06309945_2179</name>
</gene>
<feature type="region of interest" description="Disordered" evidence="5">
    <location>
        <begin position="1"/>
        <end position="21"/>
    </location>
</feature>
<dbReference type="Pfam" id="PF00005">
    <property type="entry name" value="ABC_tran"/>
    <property type="match status" value="2"/>
</dbReference>
<sequence>MRPQHDTHSSSARTNEVYPAETATVPGRSALVDYLKVSHVDRRFGDRRVLTDVSFSVPAGSRTGLVGENGSGKSTLLGIVAGEAEADGGDILRPVRTGYLPQEVRYDRSGSVGALLERALAEARGLERELEKAAAALEEGSEASARRFDRALTAAERADVWSADARLAEAVQALGVDTIPRQRLLDEVSGGQRSRLALAAVLTSRPTALLLDEPTNHLDDAAAAFLTRVLHGWSGPVLFASHDRAFLDEAATTLVDLDLRDSADGVTQFGGGFSEYLSEKRLARERWERRYAEEQDELDRLRGEAQETARAVSHNAPISDNNKMAFGMRGDRVVQQISRRIRNAAGRLERLEAEQVRKPPAPLTFQGIPAGTTVSADEGALVDLRDVEVAGRLSLDRLTVAPRTRLLITGANGSGKSTALAVLAGRLPLASARGTRRQRPGLRIGLLEQDVRFADPDASPRRHYERALGEQRAERTPLVSLGLVAPRDLDRPVGVLSVGQQRRLALALIIARPPHLFLLDEPTNHLSLALATELEEALDSYPGAVVLASHDRWLRRRWSGEVLPLV</sequence>